<keyword evidence="2" id="KW-1185">Reference proteome</keyword>
<organism evidence="1 2">
    <name type="scientific">Rosistilla oblonga</name>
    <dbReference type="NCBI Taxonomy" id="2527990"/>
    <lineage>
        <taxon>Bacteria</taxon>
        <taxon>Pseudomonadati</taxon>
        <taxon>Planctomycetota</taxon>
        <taxon>Planctomycetia</taxon>
        <taxon>Pirellulales</taxon>
        <taxon>Pirellulaceae</taxon>
        <taxon>Rosistilla</taxon>
    </lineage>
</organism>
<reference evidence="1 2" key="1">
    <citation type="submission" date="2019-02" db="EMBL/GenBank/DDBJ databases">
        <title>Deep-cultivation of Planctomycetes and their phenomic and genomic characterization uncovers novel biology.</title>
        <authorList>
            <person name="Wiegand S."/>
            <person name="Jogler M."/>
            <person name="Boedeker C."/>
            <person name="Pinto D."/>
            <person name="Vollmers J."/>
            <person name="Rivas-Marin E."/>
            <person name="Kohn T."/>
            <person name="Peeters S.H."/>
            <person name="Heuer A."/>
            <person name="Rast P."/>
            <person name="Oberbeckmann S."/>
            <person name="Bunk B."/>
            <person name="Jeske O."/>
            <person name="Meyerdierks A."/>
            <person name="Storesund J.E."/>
            <person name="Kallscheuer N."/>
            <person name="Luecker S."/>
            <person name="Lage O.M."/>
            <person name="Pohl T."/>
            <person name="Merkel B.J."/>
            <person name="Hornburger P."/>
            <person name="Mueller R.-W."/>
            <person name="Bruemmer F."/>
            <person name="Labrenz M."/>
            <person name="Spormann A.M."/>
            <person name="Op den Camp H."/>
            <person name="Overmann J."/>
            <person name="Amann R."/>
            <person name="Jetten M.S.M."/>
            <person name="Mascher T."/>
            <person name="Medema M.H."/>
            <person name="Devos D.P."/>
            <person name="Kaster A.-K."/>
            <person name="Ovreas L."/>
            <person name="Rohde M."/>
            <person name="Galperin M.Y."/>
            <person name="Jogler C."/>
        </authorList>
    </citation>
    <scope>NUCLEOTIDE SEQUENCE [LARGE SCALE GENOMIC DNA]</scope>
    <source>
        <strain evidence="1 2">Mal33</strain>
    </source>
</reference>
<protein>
    <submittedName>
        <fullName evidence="1">Uncharacterized protein</fullName>
    </submittedName>
</protein>
<dbReference type="AlphaFoldDB" id="A0A518J1T8"/>
<evidence type="ECO:0000313" key="1">
    <source>
        <dbReference type="EMBL" id="QDV59302.1"/>
    </source>
</evidence>
<evidence type="ECO:0000313" key="2">
    <source>
        <dbReference type="Proteomes" id="UP000316770"/>
    </source>
</evidence>
<dbReference type="EMBL" id="CP036318">
    <property type="protein sequence ID" value="QDV59302.1"/>
    <property type="molecule type" value="Genomic_DNA"/>
</dbReference>
<dbReference type="Proteomes" id="UP000316770">
    <property type="component" value="Chromosome"/>
</dbReference>
<proteinExistence type="predicted"/>
<accession>A0A518J1T8</accession>
<sequence>MVELPLEWYYHADRKANHPSQSLHPACPAADKTFIPEKVTHFLKKIVA</sequence>
<name>A0A518J1T8_9BACT</name>
<gene>
    <name evidence="1" type="ORF">Mal33_53300</name>
</gene>